<evidence type="ECO:0000256" key="4">
    <source>
        <dbReference type="ARBA" id="ARBA00023136"/>
    </source>
</evidence>
<feature type="compositionally biased region" description="Low complexity" evidence="5">
    <location>
        <begin position="379"/>
        <end position="397"/>
    </location>
</feature>
<feature type="compositionally biased region" description="Low complexity" evidence="5">
    <location>
        <begin position="97"/>
        <end position="115"/>
    </location>
</feature>
<comment type="subcellular location">
    <subcellularLocation>
        <location evidence="1">Membrane</location>
        <topology evidence="1">Multi-pass membrane protein</topology>
    </subcellularLocation>
</comment>
<feature type="non-terminal residue" evidence="8">
    <location>
        <position position="1"/>
    </location>
</feature>
<evidence type="ECO:0000256" key="5">
    <source>
        <dbReference type="SAM" id="MobiDB-lite"/>
    </source>
</evidence>
<dbReference type="GO" id="GO:0016020">
    <property type="term" value="C:membrane"/>
    <property type="evidence" value="ECO:0007669"/>
    <property type="project" value="UniProtKB-SubCell"/>
</dbReference>
<feature type="region of interest" description="Disordered" evidence="5">
    <location>
        <begin position="83"/>
        <end position="154"/>
    </location>
</feature>
<sequence length="407" mass="41857">PENGTPTGLNALAVGADDLASGLEDARDGANDLADGGDVLHEGAEALTDGTGRLVDAADQLSEATGSAATASADLSDGVSALSRGADDLSEGTDRLASGTGDAASGAGDLRSGLGDLDDGAGELATGLDDGRDEVPTYTDEEGDHLSSTAADPVELNEERLHEVPGYGWGLAPYFASLALWVGAIGYFLMMPALNVRAIIKSRSRVRAIAVSLLPAVLMSLVQSVLMVTVVRFWVDIDMSSTAGMYGLSFIVSLCFFLLNQLLIAGFGPPGRFLALILMVVQLSAAGGTYPIETAPKFMQAMHAWLPITHSVDGMRSLIAGGPFDTAGVLLPLAGWTLVALAGLVAVVLVTWRKVHATRPRSRGAHDARSGAGEERADSTASADSAASAEPAAITEPVETVAVESRE</sequence>
<dbReference type="GO" id="GO:0140359">
    <property type="term" value="F:ABC-type transporter activity"/>
    <property type="evidence" value="ECO:0007669"/>
    <property type="project" value="InterPro"/>
</dbReference>
<dbReference type="Proteomes" id="UP000784435">
    <property type="component" value="Unassembled WGS sequence"/>
</dbReference>
<keyword evidence="2 6" id="KW-0812">Transmembrane</keyword>
<evidence type="ECO:0000256" key="6">
    <source>
        <dbReference type="SAM" id="Phobius"/>
    </source>
</evidence>
<comment type="caution">
    <text evidence="8">The sequence shown here is derived from an EMBL/GenBank/DDBJ whole genome shotgun (WGS) entry which is preliminary data.</text>
</comment>
<dbReference type="NCBIfam" id="TIGR03062">
    <property type="entry name" value="pip_yhgE_Cterm"/>
    <property type="match status" value="1"/>
</dbReference>
<feature type="transmembrane region" description="Helical" evidence="6">
    <location>
        <begin position="246"/>
        <end position="266"/>
    </location>
</feature>
<name>A0A921MFG4_9MICO</name>
<reference evidence="8" key="2">
    <citation type="submission" date="2021-09" db="EMBL/GenBank/DDBJ databases">
        <authorList>
            <person name="Gilroy R."/>
        </authorList>
    </citation>
    <scope>NUCLEOTIDE SEQUENCE</scope>
    <source>
        <strain evidence="8">ChiGjej5B5-7349</strain>
    </source>
</reference>
<evidence type="ECO:0000313" key="9">
    <source>
        <dbReference type="Proteomes" id="UP000784435"/>
    </source>
</evidence>
<dbReference type="InterPro" id="IPR013525">
    <property type="entry name" value="ABC2_TM"/>
</dbReference>
<dbReference type="AlphaFoldDB" id="A0A921MFG4"/>
<feature type="transmembrane region" description="Helical" evidence="6">
    <location>
        <begin position="167"/>
        <end position="189"/>
    </location>
</feature>
<feature type="transmembrane region" description="Helical" evidence="6">
    <location>
        <begin position="273"/>
        <end position="292"/>
    </location>
</feature>
<evidence type="ECO:0000313" key="8">
    <source>
        <dbReference type="EMBL" id="HJG81172.1"/>
    </source>
</evidence>
<evidence type="ECO:0000256" key="1">
    <source>
        <dbReference type="ARBA" id="ARBA00004141"/>
    </source>
</evidence>
<dbReference type="InterPro" id="IPR051328">
    <property type="entry name" value="T7SS_ABC-Transporter"/>
</dbReference>
<protein>
    <submittedName>
        <fullName evidence="8">YhgE/Pip family protein</fullName>
    </submittedName>
</protein>
<feature type="region of interest" description="Disordered" evidence="5">
    <location>
        <begin position="360"/>
        <end position="407"/>
    </location>
</feature>
<keyword evidence="4 6" id="KW-0472">Membrane</keyword>
<dbReference type="NCBIfam" id="TIGR03057">
    <property type="entry name" value="xxxLxxG_by_4"/>
    <property type="match status" value="1"/>
</dbReference>
<dbReference type="Gene3D" id="1.10.287.950">
    <property type="entry name" value="Methyl-accepting chemotaxis protein"/>
    <property type="match status" value="1"/>
</dbReference>
<dbReference type="InterPro" id="IPR023908">
    <property type="entry name" value="xxxLxxG_rpt"/>
</dbReference>
<dbReference type="EMBL" id="DYUK01000271">
    <property type="protein sequence ID" value="HJG81172.1"/>
    <property type="molecule type" value="Genomic_DNA"/>
</dbReference>
<dbReference type="Pfam" id="PF12698">
    <property type="entry name" value="ABC2_membrane_3"/>
    <property type="match status" value="1"/>
</dbReference>
<reference evidence="8" key="1">
    <citation type="journal article" date="2021" name="PeerJ">
        <title>Extensive microbial diversity within the chicken gut microbiome revealed by metagenomics and culture.</title>
        <authorList>
            <person name="Gilroy R."/>
            <person name="Ravi A."/>
            <person name="Getino M."/>
            <person name="Pursley I."/>
            <person name="Horton D.L."/>
            <person name="Alikhan N.F."/>
            <person name="Baker D."/>
            <person name="Gharbi K."/>
            <person name="Hall N."/>
            <person name="Watson M."/>
            <person name="Adriaenssens E.M."/>
            <person name="Foster-Nyarko E."/>
            <person name="Jarju S."/>
            <person name="Secka A."/>
            <person name="Antonio M."/>
            <person name="Oren A."/>
            <person name="Chaudhuri R.R."/>
            <person name="La Ragione R."/>
            <person name="Hildebrand F."/>
            <person name="Pallen M.J."/>
        </authorList>
    </citation>
    <scope>NUCLEOTIDE SEQUENCE</scope>
    <source>
        <strain evidence="8">ChiGjej5B5-7349</strain>
    </source>
</reference>
<organism evidence="8 9">
    <name type="scientific">Brevibacterium senegalense</name>
    <dbReference type="NCBI Taxonomy" id="1033736"/>
    <lineage>
        <taxon>Bacteria</taxon>
        <taxon>Bacillati</taxon>
        <taxon>Actinomycetota</taxon>
        <taxon>Actinomycetes</taxon>
        <taxon>Micrococcales</taxon>
        <taxon>Brevibacteriaceae</taxon>
        <taxon>Brevibacterium</taxon>
    </lineage>
</organism>
<feature type="domain" description="ABC-2 type transporter transmembrane" evidence="7">
    <location>
        <begin position="163"/>
        <end position="347"/>
    </location>
</feature>
<accession>A0A921MFG4</accession>
<evidence type="ECO:0000256" key="2">
    <source>
        <dbReference type="ARBA" id="ARBA00022692"/>
    </source>
</evidence>
<keyword evidence="3 6" id="KW-1133">Transmembrane helix</keyword>
<dbReference type="PANTHER" id="PTHR43077:SF5">
    <property type="entry name" value="PHAGE INFECTION PROTEIN"/>
    <property type="match status" value="1"/>
</dbReference>
<dbReference type="PANTHER" id="PTHR43077">
    <property type="entry name" value="TRANSPORT PERMEASE YVFS-RELATED"/>
    <property type="match status" value="1"/>
</dbReference>
<feature type="compositionally biased region" description="Basic and acidic residues" evidence="5">
    <location>
        <begin position="364"/>
        <end position="378"/>
    </location>
</feature>
<proteinExistence type="predicted"/>
<evidence type="ECO:0000259" key="7">
    <source>
        <dbReference type="Pfam" id="PF12698"/>
    </source>
</evidence>
<dbReference type="InterPro" id="IPR017501">
    <property type="entry name" value="Phage_infect_YhgE_C"/>
</dbReference>
<gene>
    <name evidence="8" type="ORF">K8V08_12250</name>
</gene>
<feature type="transmembrane region" description="Helical" evidence="6">
    <location>
        <begin position="333"/>
        <end position="352"/>
    </location>
</feature>
<evidence type="ECO:0000256" key="3">
    <source>
        <dbReference type="ARBA" id="ARBA00022989"/>
    </source>
</evidence>
<feature type="transmembrane region" description="Helical" evidence="6">
    <location>
        <begin position="209"/>
        <end position="234"/>
    </location>
</feature>